<dbReference type="Proteomes" id="UP000255139">
    <property type="component" value="Unassembled WGS sequence"/>
</dbReference>
<protein>
    <submittedName>
        <fullName evidence="1">Putative lipoprotein</fullName>
    </submittedName>
</protein>
<evidence type="ECO:0000313" key="1">
    <source>
        <dbReference type="EMBL" id="STQ85387.1"/>
    </source>
</evidence>
<evidence type="ECO:0000313" key="2">
    <source>
        <dbReference type="Proteomes" id="UP000255139"/>
    </source>
</evidence>
<dbReference type="PROSITE" id="PS51257">
    <property type="entry name" value="PROKAR_LIPOPROTEIN"/>
    <property type="match status" value="1"/>
</dbReference>
<name>A0A099U2B0_9HELI</name>
<keyword evidence="2" id="KW-1185">Reference proteome</keyword>
<keyword evidence="1" id="KW-0449">Lipoprotein</keyword>
<sequence>MTKLLAHIRLIPIALSIILACFISACSSANWKAEYYSTVLPTYDFDTNAPTMIVSDPWDLSSKYYAGEALLALKKRGFNNIYLPGQIDNSFVRNVIYVKVTKERLDPASNYQYTFNATGICNVINGVPSCSIDTKNSEATQRSTKRVVRDAYRVTFDWYDIYKKTRILYVVGSAAVDSGLYSDLKVITTLLNDTVTRMEFRRPVQYFYDGSLAQNNH</sequence>
<accession>A0A099U2B0</accession>
<proteinExistence type="predicted"/>
<dbReference type="EMBL" id="UGJE01000002">
    <property type="protein sequence ID" value="STQ85387.1"/>
    <property type="molecule type" value="Genomic_DNA"/>
</dbReference>
<gene>
    <name evidence="1" type="ORF">NCTC12714_00172</name>
</gene>
<dbReference type="RefSeq" id="WP_034557215.1">
    <property type="nucleotide sequence ID" value="NZ_FZML01000017.1"/>
</dbReference>
<dbReference type="AlphaFoldDB" id="A0A099U2B0"/>
<reference evidence="1 2" key="1">
    <citation type="submission" date="2018-06" db="EMBL/GenBank/DDBJ databases">
        <authorList>
            <consortium name="Pathogen Informatics"/>
            <person name="Doyle S."/>
        </authorList>
    </citation>
    <scope>NUCLEOTIDE SEQUENCE [LARGE SCALE GENOMIC DNA]</scope>
    <source>
        <strain evidence="1 2">NCTC12714</strain>
    </source>
</reference>
<organism evidence="1 2">
    <name type="scientific">Helicobacter muridarum</name>
    <dbReference type="NCBI Taxonomy" id="216"/>
    <lineage>
        <taxon>Bacteria</taxon>
        <taxon>Pseudomonadati</taxon>
        <taxon>Campylobacterota</taxon>
        <taxon>Epsilonproteobacteria</taxon>
        <taxon>Campylobacterales</taxon>
        <taxon>Helicobacteraceae</taxon>
        <taxon>Helicobacter</taxon>
    </lineage>
</organism>